<dbReference type="EMBL" id="JBIAZU010000007">
    <property type="protein sequence ID" value="MFF5295261.1"/>
    <property type="molecule type" value="Genomic_DNA"/>
</dbReference>
<comment type="caution">
    <text evidence="4">The sequence shown here is derived from an EMBL/GenBank/DDBJ whole genome shotgun (WGS) entry which is preliminary data.</text>
</comment>
<dbReference type="SMART" id="SM00421">
    <property type="entry name" value="HTH_LUXR"/>
    <property type="match status" value="1"/>
</dbReference>
<protein>
    <submittedName>
        <fullName evidence="4">AAA family ATPase</fullName>
    </submittedName>
</protein>
<dbReference type="PANTHER" id="PTHR16305:SF35">
    <property type="entry name" value="TRANSCRIPTIONAL ACTIVATOR DOMAIN"/>
    <property type="match status" value="1"/>
</dbReference>
<dbReference type="InterPro" id="IPR036388">
    <property type="entry name" value="WH-like_DNA-bd_sf"/>
</dbReference>
<evidence type="ECO:0000256" key="2">
    <source>
        <dbReference type="ARBA" id="ARBA00022840"/>
    </source>
</evidence>
<dbReference type="SUPFAM" id="SSF46894">
    <property type="entry name" value="C-terminal effector domain of the bipartite response regulators"/>
    <property type="match status" value="1"/>
</dbReference>
<sequence>MSDHIVGREHELAVIRQALDDTVAGAGGCHVILGAAGIGKTRLLRAAGDYAFEREIAVAAREAFRHDHTAPLVTLAGALRACSPPADEFAWLSNPDERDQGNYAKIDRLRDCLERYSSRRPLLIVIDDAHWMDELSALAVRELVPALASSPVRWLLAARTRQPDDADTPGWQTMEWLAQRSTSIPLGVLDDDATALLCEEMIGAKVDNTVVALAAGCGGNPLRIEKLLSALLSTDQIMVADRIATVVGEDLPSSFVATVREIMGSLSGDAQWLLRATSVLDRPFGIEAAARLMGREPGGLFAPIDEVTGSGMLVEDQEGLTFQHDLVHQAVRSTLSTPVAQHLHQEAANLAREQGRPTAEIAGHLLRSGPAGTGAAVAMLRDTAAEVAVTAPAAAADLMLQALHAVGPHDPARPAMVAEAVGLLASAARVSMAQELGEEALRAGLNPATRTTLQLGLAEASKHAGQNARAAEYADDGLSEPSVPPATQAQLQAVRAHATFYLDDYATADAAGAEAHRIGRVHEPGAAVFGLTARSLVAQAEGRLDDALTHATTATALADESGGAALHRHPRIWLANALTSLDRFDEAERALRRGRREAEGLGTGWARPLLHYYSAALLTMRGRLDEAVAEADAGVTIAEQLTALQLTVPLLGTLARLAVLRGDLEQARGCLDRMSSLIATGITAPPEDVEWAQASLLIADGSADEAFGLIEGVYDELPDRPTLIVLEPRSAARLVGLALHARDRARATAVADAATRLAERNPRSHAMAGAAAHAIGVLRRDLRKLCEAVAAFRKANRPLALASALEDAAILGRDREDQATVRGWYDEALRLVTAAGAHGARQQLEAGLGAWRGVTPGPLPIADAPCLPLLSQAERSVALLVAKGMTNSVAARRLHLSPHTVDSHLRKIFMKLDIHSRVELASVVARECPGNPEVT</sequence>
<accession>A0ABW6WSR8</accession>
<dbReference type="Gene3D" id="1.10.10.10">
    <property type="entry name" value="Winged helix-like DNA-binding domain superfamily/Winged helix DNA-binding domain"/>
    <property type="match status" value="1"/>
</dbReference>
<gene>
    <name evidence="4" type="ORF">ACFY35_37990</name>
</gene>
<dbReference type="InterPro" id="IPR000792">
    <property type="entry name" value="Tscrpt_reg_LuxR_C"/>
</dbReference>
<evidence type="ECO:0000313" key="4">
    <source>
        <dbReference type="EMBL" id="MFF5295261.1"/>
    </source>
</evidence>
<keyword evidence="2" id="KW-0067">ATP-binding</keyword>
<dbReference type="PANTHER" id="PTHR16305">
    <property type="entry name" value="TESTICULAR SOLUBLE ADENYLYL CYCLASE"/>
    <property type="match status" value="1"/>
</dbReference>
<dbReference type="InterPro" id="IPR016032">
    <property type="entry name" value="Sig_transdc_resp-reg_C-effctor"/>
</dbReference>
<evidence type="ECO:0000313" key="5">
    <source>
        <dbReference type="Proteomes" id="UP001602245"/>
    </source>
</evidence>
<dbReference type="InterPro" id="IPR011990">
    <property type="entry name" value="TPR-like_helical_dom_sf"/>
</dbReference>
<dbReference type="Pfam" id="PF00196">
    <property type="entry name" value="GerE"/>
    <property type="match status" value="1"/>
</dbReference>
<evidence type="ECO:0000259" key="3">
    <source>
        <dbReference type="PROSITE" id="PS50043"/>
    </source>
</evidence>
<dbReference type="RefSeq" id="WP_020511020.1">
    <property type="nucleotide sequence ID" value="NZ_JBIAZU010000007.1"/>
</dbReference>
<dbReference type="SUPFAM" id="SSF48452">
    <property type="entry name" value="TPR-like"/>
    <property type="match status" value="1"/>
</dbReference>
<dbReference type="Proteomes" id="UP001602245">
    <property type="component" value="Unassembled WGS sequence"/>
</dbReference>
<proteinExistence type="predicted"/>
<keyword evidence="1" id="KW-0547">Nucleotide-binding</keyword>
<name>A0ABW6WSR8_9ACTN</name>
<dbReference type="PROSITE" id="PS50043">
    <property type="entry name" value="HTH_LUXR_2"/>
    <property type="match status" value="1"/>
</dbReference>
<dbReference type="Pfam" id="PF13191">
    <property type="entry name" value="AAA_16"/>
    <property type="match status" value="1"/>
</dbReference>
<dbReference type="Gene3D" id="1.25.40.10">
    <property type="entry name" value="Tetratricopeptide repeat domain"/>
    <property type="match status" value="2"/>
</dbReference>
<organism evidence="4 5">
    <name type="scientific">Paractinoplanes globisporus</name>
    <dbReference type="NCBI Taxonomy" id="113565"/>
    <lineage>
        <taxon>Bacteria</taxon>
        <taxon>Bacillati</taxon>
        <taxon>Actinomycetota</taxon>
        <taxon>Actinomycetes</taxon>
        <taxon>Micromonosporales</taxon>
        <taxon>Micromonosporaceae</taxon>
        <taxon>Paractinoplanes</taxon>
    </lineage>
</organism>
<evidence type="ECO:0000256" key="1">
    <source>
        <dbReference type="ARBA" id="ARBA00022741"/>
    </source>
</evidence>
<dbReference type="Gene3D" id="3.40.50.300">
    <property type="entry name" value="P-loop containing nucleotide triphosphate hydrolases"/>
    <property type="match status" value="1"/>
</dbReference>
<keyword evidence="5" id="KW-1185">Reference proteome</keyword>
<dbReference type="SUPFAM" id="SSF52540">
    <property type="entry name" value="P-loop containing nucleoside triphosphate hydrolases"/>
    <property type="match status" value="1"/>
</dbReference>
<reference evidence="4 5" key="1">
    <citation type="submission" date="2024-10" db="EMBL/GenBank/DDBJ databases">
        <title>The Natural Products Discovery Center: Release of the First 8490 Sequenced Strains for Exploring Actinobacteria Biosynthetic Diversity.</title>
        <authorList>
            <person name="Kalkreuter E."/>
            <person name="Kautsar S.A."/>
            <person name="Yang D."/>
            <person name="Bader C.D."/>
            <person name="Teijaro C.N."/>
            <person name="Fluegel L."/>
            <person name="Davis C.M."/>
            <person name="Simpson J.R."/>
            <person name="Lauterbach L."/>
            <person name="Steele A.D."/>
            <person name="Gui C."/>
            <person name="Meng S."/>
            <person name="Li G."/>
            <person name="Viehrig K."/>
            <person name="Ye F."/>
            <person name="Su P."/>
            <person name="Kiefer A.F."/>
            <person name="Nichols A."/>
            <person name="Cepeda A.J."/>
            <person name="Yan W."/>
            <person name="Fan B."/>
            <person name="Jiang Y."/>
            <person name="Adhikari A."/>
            <person name="Zheng C.-J."/>
            <person name="Schuster L."/>
            <person name="Cowan T.M."/>
            <person name="Smanski M.J."/>
            <person name="Chevrette M.G."/>
            <person name="De Carvalho L.P.S."/>
            <person name="Shen B."/>
        </authorList>
    </citation>
    <scope>NUCLEOTIDE SEQUENCE [LARGE SCALE GENOMIC DNA]</scope>
    <source>
        <strain evidence="4 5">NPDC000087</strain>
    </source>
</reference>
<feature type="domain" description="HTH luxR-type" evidence="3">
    <location>
        <begin position="863"/>
        <end position="928"/>
    </location>
</feature>
<dbReference type="InterPro" id="IPR027417">
    <property type="entry name" value="P-loop_NTPase"/>
</dbReference>
<dbReference type="InterPro" id="IPR041664">
    <property type="entry name" value="AAA_16"/>
</dbReference>
<dbReference type="CDD" id="cd06170">
    <property type="entry name" value="LuxR_C_like"/>
    <property type="match status" value="1"/>
</dbReference>
<dbReference type="PRINTS" id="PR00038">
    <property type="entry name" value="HTHLUXR"/>
</dbReference>